<reference evidence="1" key="1">
    <citation type="submission" date="2021-07" db="EMBL/GenBank/DDBJ databases">
        <authorList>
            <person name="Catto M.A."/>
            <person name="Jacobson A."/>
            <person name="Kennedy G."/>
            <person name="Labadie P."/>
            <person name="Hunt B.G."/>
            <person name="Srinivasan R."/>
        </authorList>
    </citation>
    <scope>NUCLEOTIDE SEQUENCE</scope>
    <source>
        <strain evidence="1">PL_HMW_Pooled</strain>
        <tissue evidence="1">Head</tissue>
    </source>
</reference>
<organism evidence="1 2">
    <name type="scientific">Frankliniella fusca</name>
    <dbReference type="NCBI Taxonomy" id="407009"/>
    <lineage>
        <taxon>Eukaryota</taxon>
        <taxon>Metazoa</taxon>
        <taxon>Ecdysozoa</taxon>
        <taxon>Arthropoda</taxon>
        <taxon>Hexapoda</taxon>
        <taxon>Insecta</taxon>
        <taxon>Pterygota</taxon>
        <taxon>Neoptera</taxon>
        <taxon>Paraneoptera</taxon>
        <taxon>Thysanoptera</taxon>
        <taxon>Terebrantia</taxon>
        <taxon>Thripoidea</taxon>
        <taxon>Thripidae</taxon>
        <taxon>Frankliniella</taxon>
    </lineage>
</organism>
<protein>
    <submittedName>
        <fullName evidence="1">K(+)/H(+) antiporter NhaP2</fullName>
    </submittedName>
</protein>
<dbReference type="AlphaFoldDB" id="A0AAE1HFE9"/>
<accession>A0AAE1HFE9</accession>
<sequence>MNVDPLPKTLRWSASADGVSVTKTSRQVSRLVLDTHPLRLLQRGCLLLLADAECTAAEEFHIHLPRGRRLGRFPLSSGGRWPVQHPYVSRGGSPPPSLAYLSERGLAGHHGPQDLGQGVLGVGQGAVEPAAASAQGEVPGRRGEQREGAQGVVLLGVALEALELLDRLLQRLGGQVAPQGGLGGEDVFFFFFQIRLAIRRIEDLLGSLVQRVTCQILAF</sequence>
<dbReference type="EMBL" id="JAHWGI010000994">
    <property type="protein sequence ID" value="KAK3920354.1"/>
    <property type="molecule type" value="Genomic_DNA"/>
</dbReference>
<dbReference type="Proteomes" id="UP001219518">
    <property type="component" value="Unassembled WGS sequence"/>
</dbReference>
<gene>
    <name evidence="1" type="ORF">KUF71_009641</name>
</gene>
<comment type="caution">
    <text evidence="1">The sequence shown here is derived from an EMBL/GenBank/DDBJ whole genome shotgun (WGS) entry which is preliminary data.</text>
</comment>
<reference evidence="1" key="2">
    <citation type="journal article" date="2023" name="BMC Genomics">
        <title>Pest status, molecular evolution, and epigenetic factors derived from the genome assembly of Frankliniella fusca, a thysanopteran phytovirus vector.</title>
        <authorList>
            <person name="Catto M.A."/>
            <person name="Labadie P.E."/>
            <person name="Jacobson A.L."/>
            <person name="Kennedy G.G."/>
            <person name="Srinivasan R."/>
            <person name="Hunt B.G."/>
        </authorList>
    </citation>
    <scope>NUCLEOTIDE SEQUENCE</scope>
    <source>
        <strain evidence="1">PL_HMW_Pooled</strain>
    </source>
</reference>
<keyword evidence="2" id="KW-1185">Reference proteome</keyword>
<evidence type="ECO:0000313" key="2">
    <source>
        <dbReference type="Proteomes" id="UP001219518"/>
    </source>
</evidence>
<proteinExistence type="predicted"/>
<evidence type="ECO:0000313" key="1">
    <source>
        <dbReference type="EMBL" id="KAK3920354.1"/>
    </source>
</evidence>
<name>A0AAE1HFE9_9NEOP</name>